<evidence type="ECO:0000313" key="1">
    <source>
        <dbReference type="EMBL" id="KIR68408.1"/>
    </source>
</evidence>
<reference evidence="1 2" key="1">
    <citation type="submission" date="2015-01" db="EMBL/GenBank/DDBJ databases">
        <title>The Genome Sequence of Cryptococcus gattii CA1873.</title>
        <authorList>
            <consortium name="The Broad Institute Genomics Platform"/>
            <person name="Cuomo C."/>
            <person name="Litvintseva A."/>
            <person name="Chen Y."/>
            <person name="Heitman J."/>
            <person name="Sun S."/>
            <person name="Springer D."/>
            <person name="Dromer F."/>
            <person name="Young S."/>
            <person name="Zeng Q."/>
            <person name="Gargeya S."/>
            <person name="Abouelleil A."/>
            <person name="Alvarado L."/>
            <person name="Chapman S.B."/>
            <person name="Gainer-Dewar J."/>
            <person name="Goldberg J."/>
            <person name="Griggs A."/>
            <person name="Gujja S."/>
            <person name="Hansen M."/>
            <person name="Howarth C."/>
            <person name="Imamovic A."/>
            <person name="Larimer J."/>
            <person name="Murphy C."/>
            <person name="Naylor J."/>
            <person name="Pearson M."/>
            <person name="Priest M."/>
            <person name="Roberts A."/>
            <person name="Saif S."/>
            <person name="Shea T."/>
            <person name="Sykes S."/>
            <person name="Wortman J."/>
            <person name="Nusbaum C."/>
            <person name="Birren B."/>
        </authorList>
    </citation>
    <scope>NUCLEOTIDE SEQUENCE [LARGE SCALE GENOMIC DNA]</scope>
    <source>
        <strain evidence="1 2">CA1873</strain>
    </source>
</reference>
<gene>
    <name evidence="1" type="ORF">I314_00827</name>
</gene>
<name>A0ABR5BHU1_CRYGA</name>
<proteinExistence type="predicted"/>
<accession>A0ABR5BHU1</accession>
<dbReference type="EMBL" id="KN848890">
    <property type="protein sequence ID" value="KIR68408.1"/>
    <property type="molecule type" value="Genomic_DNA"/>
</dbReference>
<dbReference type="Proteomes" id="UP000053800">
    <property type="component" value="Unassembled WGS sequence"/>
</dbReference>
<sequence>MAHLTRSLDKPEASTLVPTLSFLKLYILSSLPGLSRSLPQGVSGYMPPRTAKRSSHRLSSHHTVSVAILMPQSGATVNPHRMMILDTGVKMMMNEKPERVICTCLSGKGRLGEVSGLGCENGKEGEG</sequence>
<organism evidence="1 2">
    <name type="scientific">Cryptococcus bacillisporus CA1873</name>
    <dbReference type="NCBI Taxonomy" id="1296111"/>
    <lineage>
        <taxon>Eukaryota</taxon>
        <taxon>Fungi</taxon>
        <taxon>Dikarya</taxon>
        <taxon>Basidiomycota</taxon>
        <taxon>Agaricomycotina</taxon>
        <taxon>Tremellomycetes</taxon>
        <taxon>Tremellales</taxon>
        <taxon>Cryptococcaceae</taxon>
        <taxon>Cryptococcus</taxon>
        <taxon>Cryptococcus gattii species complex</taxon>
    </lineage>
</organism>
<protein>
    <submittedName>
        <fullName evidence="1">Uncharacterized protein</fullName>
    </submittedName>
</protein>
<keyword evidence="2" id="KW-1185">Reference proteome</keyword>
<evidence type="ECO:0000313" key="2">
    <source>
        <dbReference type="Proteomes" id="UP000053800"/>
    </source>
</evidence>